<dbReference type="EMBL" id="FOLE01000004">
    <property type="protein sequence ID" value="SFC24891.1"/>
    <property type="molecule type" value="Genomic_DNA"/>
</dbReference>
<protein>
    <submittedName>
        <fullName evidence="2">Uncharacterized protein</fullName>
    </submittedName>
</protein>
<gene>
    <name evidence="2" type="ORF">SAMN05421780_10414</name>
</gene>
<feature type="region of interest" description="Disordered" evidence="1">
    <location>
        <begin position="192"/>
        <end position="215"/>
    </location>
</feature>
<dbReference type="AlphaFoldDB" id="A0A1I1HM08"/>
<reference evidence="2 3" key="1">
    <citation type="submission" date="2016-10" db="EMBL/GenBank/DDBJ databases">
        <authorList>
            <person name="de Groot N.N."/>
        </authorList>
    </citation>
    <scope>NUCLEOTIDE SEQUENCE [LARGE SCALE GENOMIC DNA]</scope>
    <source>
        <strain evidence="2 3">DSM 6793</strain>
    </source>
</reference>
<evidence type="ECO:0000313" key="2">
    <source>
        <dbReference type="EMBL" id="SFC24891.1"/>
    </source>
</evidence>
<dbReference type="RefSeq" id="WP_091510389.1">
    <property type="nucleotide sequence ID" value="NZ_FOLE01000004.1"/>
</dbReference>
<proteinExistence type="predicted"/>
<evidence type="ECO:0000256" key="1">
    <source>
        <dbReference type="SAM" id="MobiDB-lite"/>
    </source>
</evidence>
<name>A0A1I1HM08_9BACT</name>
<feature type="compositionally biased region" description="Acidic residues" evidence="1">
    <location>
        <begin position="198"/>
        <end position="210"/>
    </location>
</feature>
<dbReference type="Proteomes" id="UP000199514">
    <property type="component" value="Unassembled WGS sequence"/>
</dbReference>
<organism evidence="2 3">
    <name type="scientific">Flexibacter flexilis DSM 6793</name>
    <dbReference type="NCBI Taxonomy" id="927664"/>
    <lineage>
        <taxon>Bacteria</taxon>
        <taxon>Pseudomonadati</taxon>
        <taxon>Bacteroidota</taxon>
        <taxon>Cytophagia</taxon>
        <taxon>Cytophagales</taxon>
        <taxon>Flexibacteraceae</taxon>
        <taxon>Flexibacter</taxon>
    </lineage>
</organism>
<evidence type="ECO:0000313" key="3">
    <source>
        <dbReference type="Proteomes" id="UP000199514"/>
    </source>
</evidence>
<accession>A0A1I1HM08</accession>
<dbReference type="STRING" id="927664.SAMN05421780_10414"/>
<sequence>MESKKTLSPIATDAIDPKAVTVSLQPLVAGYPNIMDDAGNYTNSLNQAKQGGQSTQDYFDNQNKTSDFWNWVGDHTSPDNNPFADGTDPDGNPIVMASNGNVAMRMGTFFRASATGDGFTADSDTPPIFGIATIQTGNTTSLVSRNISFGLGLTGIPAGIVLTKALFADLIKPVYSNMRTFVTKMSAQMKSASSVEDPAIDPEEESEEPLSDASTDTEVIEGDLADQGAEYLAIDWGSAVSEAAGLGAVAVIPMIAELLGHKMVNTVEVHNLTPVDITWSIDAQISGKSSVAPKPDASGTNTIPKMNYNVDQWGDKTTVKVAYSADFQFINSNDYGSIGYVLSFTPAGGTPIKAVVSIPWSGDNAIWAGESTDSAEAIYNTYSWGNPEDPQPANWGQMQWSAEVDNYKVSISINKLSGKTEGQYFFGNLIVIEPKS</sequence>
<keyword evidence="3" id="KW-1185">Reference proteome</keyword>